<accession>A0A2H4S8C6</accession>
<reference evidence="1 2" key="1">
    <citation type="journal article" date="2017" name="BMC Genomics">
        <title>Chromosome level assembly and secondary metabolite potential of the parasitic fungus Cordyceps militaris.</title>
        <authorList>
            <person name="Kramer G.J."/>
            <person name="Nodwell J.R."/>
        </authorList>
    </citation>
    <scope>NUCLEOTIDE SEQUENCE [LARGE SCALE GENOMIC DNA]</scope>
    <source>
        <strain evidence="1 2">ATCC 34164</strain>
    </source>
</reference>
<dbReference type="EMBL" id="CP023322">
    <property type="protein sequence ID" value="ATY59354.1"/>
    <property type="molecule type" value="Genomic_DNA"/>
</dbReference>
<sequence length="110" mass="12046">MQRKSQRLLANPFLQANVNLSGHAASGACTFVFSLRGSTICQAPHDKNSHISADDPGNGRTALPQTAFVVMSSGCFFEYMYDALQNGFATCSLDRDLQKVNDGKQDSIRW</sequence>
<evidence type="ECO:0000313" key="2">
    <source>
        <dbReference type="Proteomes" id="UP000323067"/>
    </source>
</evidence>
<name>A0A2H4S8C6_CORMI</name>
<dbReference type="VEuPathDB" id="FungiDB:A9K55_003527"/>
<dbReference type="PROSITE" id="PS51257">
    <property type="entry name" value="PROKAR_LIPOPROTEIN"/>
    <property type="match status" value="1"/>
</dbReference>
<organism evidence="1 2">
    <name type="scientific">Cordyceps militaris</name>
    <name type="common">Caterpillar fungus</name>
    <name type="synonym">Clavaria militaris</name>
    <dbReference type="NCBI Taxonomy" id="73501"/>
    <lineage>
        <taxon>Eukaryota</taxon>
        <taxon>Fungi</taxon>
        <taxon>Dikarya</taxon>
        <taxon>Ascomycota</taxon>
        <taxon>Pezizomycotina</taxon>
        <taxon>Sordariomycetes</taxon>
        <taxon>Hypocreomycetidae</taxon>
        <taxon>Hypocreales</taxon>
        <taxon>Cordycipitaceae</taxon>
        <taxon>Cordyceps</taxon>
    </lineage>
</organism>
<evidence type="ECO:0000313" key="1">
    <source>
        <dbReference type="EMBL" id="ATY59354.1"/>
    </source>
</evidence>
<gene>
    <name evidence="1" type="ORF">A9K55_003527</name>
</gene>
<dbReference type="VEuPathDB" id="FungiDB:CCM_06166"/>
<dbReference type="Proteomes" id="UP000323067">
    <property type="component" value="Chromosome iv"/>
</dbReference>
<proteinExistence type="predicted"/>
<dbReference type="AlphaFoldDB" id="A0A2H4S8C6"/>
<protein>
    <submittedName>
        <fullName evidence="1">Uncharacterized protein</fullName>
    </submittedName>
</protein>